<evidence type="ECO:0000256" key="5">
    <source>
        <dbReference type="ARBA" id="ARBA00022840"/>
    </source>
</evidence>
<feature type="domain" description="Mur ligase C-terminal" evidence="10">
    <location>
        <begin position="360"/>
        <end position="491"/>
    </location>
</feature>
<dbReference type="Pfam" id="PF08245">
    <property type="entry name" value="Mur_ligase_M"/>
    <property type="match status" value="1"/>
</dbReference>
<dbReference type="InterPro" id="IPR036565">
    <property type="entry name" value="Mur-like_cat_sf"/>
</dbReference>
<dbReference type="InterPro" id="IPR018109">
    <property type="entry name" value="Folylpolyglutamate_synth_CS"/>
</dbReference>
<dbReference type="PROSITE" id="PS01011">
    <property type="entry name" value="FOLYLPOLYGLU_SYNT_1"/>
    <property type="match status" value="1"/>
</dbReference>
<dbReference type="eggNOG" id="COG0769">
    <property type="taxonomic scope" value="Bacteria"/>
</dbReference>
<dbReference type="InterPro" id="IPR004101">
    <property type="entry name" value="Mur_ligase_C"/>
</dbReference>
<dbReference type="GO" id="GO:0005737">
    <property type="term" value="C:cytoplasm"/>
    <property type="evidence" value="ECO:0007669"/>
    <property type="project" value="UniProtKB-SubCell"/>
</dbReference>
<keyword evidence="9" id="KW-0132">Cell division</keyword>
<dbReference type="InterPro" id="IPR005761">
    <property type="entry name" value="UDP-N-AcMur-Glu-dNH2Pim_ligase"/>
</dbReference>
<sequence>MTRTADSARPGTPTVTLELLANELRVRGIACRVTGGPALVRGMSIDSRATEMDNLFVCKGAAFKPAYLTAAIRRGASAFLCQTQAAAPACDLSAPAELAAAAPDTPGLIVSDLRASMALIAPIIYGHPDRALRIVGVTGTKGKTTVTFMLRSILRAAGMEPSMVGSIEVDDGVERHESHNTTPEAPDLWRHLRNTVDSGRSVMIMEVSSQALKYDRVLGITLDVGCFLNIGSDHISPIEHPNFEDYLASKLRIFDQSETAVVNLDTDHLVEVLKRAQTAGKLVTISSRRTDADLRADQISVASEHIGFDIVERARRHEIALGMSGLFNVDNALAAAALARELGVDYTAIATGLSRARVPGRMERFRSPDGRIVSLVDYAHNELSFRLLFESIESEYPDRYVIAVFGAPGDKAFDRRHELPRIAGKSADLLIYTEDDPGGERVEDICAQLADNTPTGTAFEIVVNREQAVERAFEAARSHEGPALVLLLAKGDEHRQRRSDGYARIASDLELARRHLES</sequence>
<dbReference type="UniPathway" id="UPA00219"/>
<dbReference type="GO" id="GO:0071555">
    <property type="term" value="P:cell wall organization"/>
    <property type="evidence" value="ECO:0007669"/>
    <property type="project" value="UniProtKB-KW"/>
</dbReference>
<evidence type="ECO:0000256" key="3">
    <source>
        <dbReference type="ARBA" id="ARBA00022598"/>
    </source>
</evidence>
<feature type="domain" description="Mur ligase central" evidence="11">
    <location>
        <begin position="137"/>
        <end position="339"/>
    </location>
</feature>
<dbReference type="SUPFAM" id="SSF53623">
    <property type="entry name" value="MurD-like peptide ligases, catalytic domain"/>
    <property type="match status" value="1"/>
</dbReference>
<comment type="subcellular location">
    <subcellularLocation>
        <location evidence="9">Cytoplasm</location>
    </subcellularLocation>
</comment>
<dbReference type="Gene3D" id="3.40.1190.10">
    <property type="entry name" value="Mur-like, catalytic domain"/>
    <property type="match status" value="1"/>
</dbReference>
<evidence type="ECO:0000259" key="10">
    <source>
        <dbReference type="Pfam" id="PF02875"/>
    </source>
</evidence>
<gene>
    <name evidence="12" type="ordered locus">Corgl_0162</name>
</gene>
<comment type="pathway">
    <text evidence="9">Cell wall biogenesis; peptidoglycan biosynthesis.</text>
</comment>
<keyword evidence="8 9" id="KW-0961">Cell wall biogenesis/degradation</keyword>
<dbReference type="GO" id="GO:0004326">
    <property type="term" value="F:tetrahydrofolylpolyglutamate synthase activity"/>
    <property type="evidence" value="ECO:0007669"/>
    <property type="project" value="InterPro"/>
</dbReference>
<comment type="similarity">
    <text evidence="1">Belongs to the MurCDEF family. MurE subfamily.</text>
</comment>
<dbReference type="Proteomes" id="UP000006851">
    <property type="component" value="Chromosome"/>
</dbReference>
<dbReference type="RefSeq" id="WP_013708032.1">
    <property type="nucleotide sequence ID" value="NC_015389.1"/>
</dbReference>
<keyword evidence="4" id="KW-0547">Nucleotide-binding</keyword>
<dbReference type="OrthoDB" id="9800958at2"/>
<evidence type="ECO:0000256" key="2">
    <source>
        <dbReference type="ARBA" id="ARBA00022490"/>
    </source>
</evidence>
<proteinExistence type="inferred from homology"/>
<dbReference type="NCBIfam" id="TIGR01085">
    <property type="entry name" value="murE"/>
    <property type="match status" value="1"/>
</dbReference>
<reference evidence="13" key="1">
    <citation type="journal article" date="2013" name="Stand. Genomic Sci.">
        <title>Complete genome sequence of Coriobacterium glomerans type strain (PW2(T)) from the midgut of Pyrrhocoris apterus L. (red soldier bug).</title>
        <authorList>
            <person name="Stackebrandt E."/>
            <person name="Zeytun A."/>
            <person name="Lapidus A."/>
            <person name="Nolan M."/>
            <person name="Lucas S."/>
            <person name="Hammon N."/>
            <person name="Deshpande S."/>
            <person name="Cheng J.F."/>
            <person name="Tapia R."/>
            <person name="Goodwin L.A."/>
            <person name="Pitluck S."/>
            <person name="Liolios K."/>
            <person name="Pagani I."/>
            <person name="Ivanova N."/>
            <person name="Mavromatis K."/>
            <person name="Mikhailova N."/>
            <person name="Huntemann M."/>
            <person name="Pati A."/>
            <person name="Chen A."/>
            <person name="Palaniappan K."/>
            <person name="Chang Y.J."/>
            <person name="Land M."/>
            <person name="Hauser L."/>
            <person name="Rohde M."/>
            <person name="Pukall R."/>
            <person name="Goker M."/>
            <person name="Detter J.C."/>
            <person name="Woyke T."/>
            <person name="Bristow J."/>
            <person name="Eisen J.A."/>
            <person name="Markowitz V."/>
            <person name="Hugenholtz P."/>
            <person name="Kyrpides N.C."/>
            <person name="Klenk H.P."/>
        </authorList>
    </citation>
    <scope>NUCLEOTIDE SEQUENCE</scope>
    <source>
        <strain evidence="13">ATCC 49209 / DSM 20642 / JCM 10262 / PW2</strain>
    </source>
</reference>
<dbReference type="PANTHER" id="PTHR23135:SF4">
    <property type="entry name" value="UDP-N-ACETYLMURAMOYL-L-ALANYL-D-GLUTAMATE--2,6-DIAMINOPIMELATE LIGASE MURE HOMOLOG, CHLOROPLASTIC"/>
    <property type="match status" value="1"/>
</dbReference>
<dbReference type="SUPFAM" id="SSF53244">
    <property type="entry name" value="MurD-like peptide ligases, peptide-binding domain"/>
    <property type="match status" value="1"/>
</dbReference>
<dbReference type="HOGENOM" id="CLU_022291_4_2_11"/>
<evidence type="ECO:0000256" key="6">
    <source>
        <dbReference type="ARBA" id="ARBA00022960"/>
    </source>
</evidence>
<keyword evidence="7 9" id="KW-0573">Peptidoglycan synthesis</keyword>
<accession>F2NAA3</accession>
<dbReference type="EMBL" id="CP002628">
    <property type="protein sequence ID" value="AEB06289.1"/>
    <property type="molecule type" value="Genomic_DNA"/>
</dbReference>
<dbReference type="Gene3D" id="3.90.190.20">
    <property type="entry name" value="Mur ligase, C-terminal domain"/>
    <property type="match status" value="1"/>
</dbReference>
<dbReference type="GO" id="GO:0051301">
    <property type="term" value="P:cell division"/>
    <property type="evidence" value="ECO:0007669"/>
    <property type="project" value="UniProtKB-KW"/>
</dbReference>
<evidence type="ECO:0000256" key="1">
    <source>
        <dbReference type="ARBA" id="ARBA00005898"/>
    </source>
</evidence>
<protein>
    <submittedName>
        <fullName evidence="12">UDP-N-acetylmuramyl-tripeptide synthetase</fullName>
    </submittedName>
</protein>
<dbReference type="InterPro" id="IPR035911">
    <property type="entry name" value="MurE/MurF_N"/>
</dbReference>
<dbReference type="GO" id="GO:0009252">
    <property type="term" value="P:peptidoglycan biosynthetic process"/>
    <property type="evidence" value="ECO:0007669"/>
    <property type="project" value="UniProtKB-UniPathway"/>
</dbReference>
<evidence type="ECO:0000256" key="8">
    <source>
        <dbReference type="ARBA" id="ARBA00023316"/>
    </source>
</evidence>
<evidence type="ECO:0000256" key="7">
    <source>
        <dbReference type="ARBA" id="ARBA00022984"/>
    </source>
</evidence>
<evidence type="ECO:0000256" key="4">
    <source>
        <dbReference type="ARBA" id="ARBA00022741"/>
    </source>
</evidence>
<dbReference type="STRING" id="700015.Corgl_0162"/>
<dbReference type="GO" id="GO:0005524">
    <property type="term" value="F:ATP binding"/>
    <property type="evidence" value="ECO:0007669"/>
    <property type="project" value="UniProtKB-KW"/>
</dbReference>
<evidence type="ECO:0000313" key="13">
    <source>
        <dbReference type="Proteomes" id="UP000006851"/>
    </source>
</evidence>
<dbReference type="PANTHER" id="PTHR23135">
    <property type="entry name" value="MUR LIGASE FAMILY MEMBER"/>
    <property type="match status" value="1"/>
</dbReference>
<dbReference type="InterPro" id="IPR013221">
    <property type="entry name" value="Mur_ligase_cen"/>
</dbReference>
<keyword evidence="5" id="KW-0067">ATP-binding</keyword>
<keyword evidence="3" id="KW-0436">Ligase</keyword>
<evidence type="ECO:0000259" key="11">
    <source>
        <dbReference type="Pfam" id="PF08245"/>
    </source>
</evidence>
<evidence type="ECO:0000256" key="9">
    <source>
        <dbReference type="RuleBase" id="RU004135"/>
    </source>
</evidence>
<name>F2NAA3_CORGP</name>
<keyword evidence="2" id="KW-0963">Cytoplasm</keyword>
<dbReference type="Gene3D" id="3.40.1390.10">
    <property type="entry name" value="MurE/MurF, N-terminal domain"/>
    <property type="match status" value="1"/>
</dbReference>
<organism evidence="12 13">
    <name type="scientific">Coriobacterium glomerans (strain ATCC 49209 / DSM 20642 / JCM 10262 / PW2)</name>
    <dbReference type="NCBI Taxonomy" id="700015"/>
    <lineage>
        <taxon>Bacteria</taxon>
        <taxon>Bacillati</taxon>
        <taxon>Actinomycetota</taxon>
        <taxon>Coriobacteriia</taxon>
        <taxon>Coriobacteriales</taxon>
        <taxon>Coriobacteriaceae</taxon>
        <taxon>Coriobacterium</taxon>
    </lineage>
</organism>
<dbReference type="InterPro" id="IPR036615">
    <property type="entry name" value="Mur_ligase_C_dom_sf"/>
</dbReference>
<dbReference type="SUPFAM" id="SSF63418">
    <property type="entry name" value="MurE/MurF N-terminal domain"/>
    <property type="match status" value="1"/>
</dbReference>
<evidence type="ECO:0000313" key="12">
    <source>
        <dbReference type="EMBL" id="AEB06289.1"/>
    </source>
</evidence>
<dbReference type="GO" id="GO:0008360">
    <property type="term" value="P:regulation of cell shape"/>
    <property type="evidence" value="ECO:0007669"/>
    <property type="project" value="UniProtKB-KW"/>
</dbReference>
<keyword evidence="13" id="KW-1185">Reference proteome</keyword>
<keyword evidence="6 9" id="KW-0133">Cell shape</keyword>
<dbReference type="KEGG" id="cgo:Corgl_0162"/>
<dbReference type="AlphaFoldDB" id="F2NAA3"/>
<keyword evidence="9" id="KW-0131">Cell cycle</keyword>
<dbReference type="Pfam" id="PF02875">
    <property type="entry name" value="Mur_ligase_C"/>
    <property type="match status" value="1"/>
</dbReference>